<evidence type="ECO:0000256" key="2">
    <source>
        <dbReference type="ARBA" id="ARBA00022723"/>
    </source>
</evidence>
<reference evidence="5" key="1">
    <citation type="submission" date="2020-09" db="EMBL/GenBank/DDBJ databases">
        <title>New species isolated from human feces.</title>
        <authorList>
            <person name="Kitahara M."/>
            <person name="Shigeno Y."/>
            <person name="Shime M."/>
            <person name="Matsumoto Y."/>
            <person name="Nakamura S."/>
            <person name="Motooka D."/>
            <person name="Fukuoka S."/>
            <person name="Nishikawa H."/>
            <person name="Benno Y."/>
        </authorList>
    </citation>
    <scope>NUCLEOTIDE SEQUENCE</scope>
    <source>
        <strain evidence="5">MM59</strain>
    </source>
</reference>
<dbReference type="CDD" id="cd12107">
    <property type="entry name" value="Hemerythrin"/>
    <property type="match status" value="1"/>
</dbReference>
<dbReference type="AlphaFoldDB" id="A0A810QFS5"/>
<proteinExistence type="inferred from homology"/>
<dbReference type="Pfam" id="PF01814">
    <property type="entry name" value="Hemerythrin"/>
    <property type="match status" value="1"/>
</dbReference>
<dbReference type="InterPro" id="IPR035938">
    <property type="entry name" value="Hemerythrin-like_sf"/>
</dbReference>
<dbReference type="KEGG" id="pfaa:MM59RIKEN_20250"/>
<evidence type="ECO:0000313" key="6">
    <source>
        <dbReference type="Proteomes" id="UP000679848"/>
    </source>
</evidence>
<dbReference type="GO" id="GO:0046872">
    <property type="term" value="F:metal ion binding"/>
    <property type="evidence" value="ECO:0007669"/>
    <property type="project" value="UniProtKB-KW"/>
</dbReference>
<evidence type="ECO:0000256" key="1">
    <source>
        <dbReference type="ARBA" id="ARBA00010587"/>
    </source>
</evidence>
<evidence type="ECO:0000313" key="5">
    <source>
        <dbReference type="EMBL" id="BCK84706.1"/>
    </source>
</evidence>
<keyword evidence="2" id="KW-0479">Metal-binding</keyword>
<dbReference type="RefSeq" id="WP_187029427.1">
    <property type="nucleotide sequence ID" value="NZ_AP023420.1"/>
</dbReference>
<evidence type="ECO:0000256" key="3">
    <source>
        <dbReference type="ARBA" id="ARBA00023004"/>
    </source>
</evidence>
<dbReference type="PANTHER" id="PTHR37164">
    <property type="entry name" value="BACTERIOHEMERYTHRIN"/>
    <property type="match status" value="1"/>
</dbReference>
<dbReference type="InterPro" id="IPR016131">
    <property type="entry name" value="Haemerythrin_Fe_BS"/>
</dbReference>
<sequence>MLLAEEYYIGVPHLDAQHRALFKTIDRVKDILMKDDYERNKRLCKEAIKFFEDHASRHFSDEEEYMRSIHFANYEPHKAQHDAIKENLLLLEKDILASDYSPQSIKHLLGTMMACLAYHTIEIDSVIGKEIPRIDCSNDAAVALEKAVVRISSELFRIVLTLANGNYSGFPLGQKIFCYTDCSHPDGRRFCILSALNKQVVLQAVTLLFSSKQTEIDELVLSAIEELSAMLAIHFVRNYQNGDFFHVDCVKILDEKQLAKTLPSHEPLCSLLFDSVHGAFLHRVWDFPR</sequence>
<dbReference type="PANTHER" id="PTHR37164:SF1">
    <property type="entry name" value="BACTERIOHEMERYTHRIN"/>
    <property type="match status" value="1"/>
</dbReference>
<dbReference type="InterPro" id="IPR050669">
    <property type="entry name" value="Hemerythrin"/>
</dbReference>
<dbReference type="EMBL" id="AP023420">
    <property type="protein sequence ID" value="BCK84706.1"/>
    <property type="molecule type" value="Genomic_DNA"/>
</dbReference>
<comment type="similarity">
    <text evidence="1">Belongs to the hemerythrin family.</text>
</comment>
<dbReference type="PROSITE" id="PS00550">
    <property type="entry name" value="HEMERYTHRINS"/>
    <property type="match status" value="1"/>
</dbReference>
<gene>
    <name evidence="5" type="ORF">MM59RIKEN_20250</name>
</gene>
<feature type="domain" description="Hemerythrin-like" evidence="4">
    <location>
        <begin position="11"/>
        <end position="126"/>
    </location>
</feature>
<keyword evidence="3" id="KW-0408">Iron</keyword>
<dbReference type="InterPro" id="IPR012312">
    <property type="entry name" value="Hemerythrin-like"/>
</dbReference>
<accession>A0A810QFS5</accession>
<organism evidence="5 6">
    <name type="scientific">Pusillibacter faecalis</name>
    <dbReference type="NCBI Taxonomy" id="2714358"/>
    <lineage>
        <taxon>Bacteria</taxon>
        <taxon>Bacillati</taxon>
        <taxon>Bacillota</taxon>
        <taxon>Clostridia</taxon>
        <taxon>Eubacteriales</taxon>
        <taxon>Oscillospiraceae</taxon>
        <taxon>Pusillibacter</taxon>
    </lineage>
</organism>
<dbReference type="Proteomes" id="UP000679848">
    <property type="component" value="Chromosome"/>
</dbReference>
<dbReference type="SUPFAM" id="SSF47188">
    <property type="entry name" value="Hemerythrin-like"/>
    <property type="match status" value="1"/>
</dbReference>
<dbReference type="InterPro" id="IPR012827">
    <property type="entry name" value="Hemerythrin_metal-bd"/>
</dbReference>
<protein>
    <recommendedName>
        <fullName evidence="4">Hemerythrin-like domain-containing protein</fullName>
    </recommendedName>
</protein>
<name>A0A810QFS5_9FIRM</name>
<dbReference type="Gene3D" id="1.20.120.50">
    <property type="entry name" value="Hemerythrin-like"/>
    <property type="match status" value="1"/>
</dbReference>
<keyword evidence="6" id="KW-1185">Reference proteome</keyword>
<dbReference type="NCBIfam" id="TIGR02481">
    <property type="entry name" value="hemeryth_dom"/>
    <property type="match status" value="1"/>
</dbReference>
<evidence type="ECO:0000259" key="4">
    <source>
        <dbReference type="Pfam" id="PF01814"/>
    </source>
</evidence>